<dbReference type="OrthoDB" id="10280297at2759"/>
<organism evidence="1 2">
    <name type="scientific">Rhizophagus irregularis</name>
    <dbReference type="NCBI Taxonomy" id="588596"/>
    <lineage>
        <taxon>Eukaryota</taxon>
        <taxon>Fungi</taxon>
        <taxon>Fungi incertae sedis</taxon>
        <taxon>Mucoromycota</taxon>
        <taxon>Glomeromycotina</taxon>
        <taxon>Glomeromycetes</taxon>
        <taxon>Glomerales</taxon>
        <taxon>Glomeraceae</taxon>
        <taxon>Rhizophagus</taxon>
    </lineage>
</organism>
<dbReference type="VEuPathDB" id="FungiDB:FUN_009419"/>
<evidence type="ECO:0000313" key="1">
    <source>
        <dbReference type="EMBL" id="PKC10070.1"/>
    </source>
</evidence>
<dbReference type="EMBL" id="LLXJ01000409">
    <property type="protein sequence ID" value="PKC10070.1"/>
    <property type="molecule type" value="Genomic_DNA"/>
</dbReference>
<accession>A0A2I1ELT7</accession>
<protein>
    <submittedName>
        <fullName evidence="1">Uncharacterized protein</fullName>
    </submittedName>
</protein>
<evidence type="ECO:0000313" key="2">
    <source>
        <dbReference type="Proteomes" id="UP000232722"/>
    </source>
</evidence>
<comment type="caution">
    <text evidence="1">The sequence shown here is derived from an EMBL/GenBank/DDBJ whole genome shotgun (WGS) entry which is preliminary data.</text>
</comment>
<name>A0A2I1ELT7_9GLOM</name>
<dbReference type="VEuPathDB" id="FungiDB:RhiirFUN_020254"/>
<dbReference type="VEuPathDB" id="FungiDB:RhiirA1_458538"/>
<proteinExistence type="predicted"/>
<dbReference type="AlphaFoldDB" id="A0A2I1ELT7"/>
<gene>
    <name evidence="1" type="ORF">RhiirA5_414831</name>
</gene>
<reference evidence="1 2" key="2">
    <citation type="submission" date="2017-09" db="EMBL/GenBank/DDBJ databases">
        <title>Extensive intraspecific genome diversity in a model arbuscular mycorrhizal fungus.</title>
        <authorList>
            <person name="Chen E.C."/>
            <person name="Morin E."/>
            <person name="Beaudet D."/>
            <person name="Noel J."/>
            <person name="Ndikumana S."/>
            <person name="Charron P."/>
            <person name="St-Onge C."/>
            <person name="Giorgi J."/>
            <person name="Grigoriev I.V."/>
            <person name="Roux C."/>
            <person name="Martin F.M."/>
            <person name="Corradi N."/>
        </authorList>
    </citation>
    <scope>NUCLEOTIDE SEQUENCE [LARGE SCALE GENOMIC DNA]</scope>
    <source>
        <strain evidence="1 2">A5</strain>
    </source>
</reference>
<dbReference type="VEuPathDB" id="FungiDB:RhiirFUN_021217"/>
<dbReference type="Proteomes" id="UP000232722">
    <property type="component" value="Unassembled WGS sequence"/>
</dbReference>
<sequence>MDVDYQGNYEDTYWDKVLYLVKLLNLEFTLIQWYDYFENMPGNSKVGCPYLKLENHCDLIPISSISNVVDAKKIKAKNETKKLMMLEREQELYSKICAASGIKDEASGKITRLTKNDEFSSSLATLLTRDKEVVANQKLPKKIPETAPISLEVTAFIKRNYALIDIKNMDKINIYDLSITCFEYYKNQREQYKDLENPATPAFIEYENFSEACLNSNNKKDSLRRVYSKSMQLESADLKQTVKLHAEMNIMTNELINKEDKSRAFIAVSKK</sequence>
<reference evidence="1 2" key="1">
    <citation type="submission" date="2016-04" db="EMBL/GenBank/DDBJ databases">
        <title>Genome analyses suggest a sexual origin of heterokaryosis in a supposedly ancient asexual fungus.</title>
        <authorList>
            <person name="Ropars J."/>
            <person name="Sedzielewska K."/>
            <person name="Noel J."/>
            <person name="Charron P."/>
            <person name="Farinelli L."/>
            <person name="Marton T."/>
            <person name="Kruger M."/>
            <person name="Pelin A."/>
            <person name="Brachmann A."/>
            <person name="Corradi N."/>
        </authorList>
    </citation>
    <scope>NUCLEOTIDE SEQUENCE [LARGE SCALE GENOMIC DNA]</scope>
    <source>
        <strain evidence="1 2">A5</strain>
    </source>
</reference>